<proteinExistence type="predicted"/>
<keyword evidence="3" id="KW-1185">Reference proteome</keyword>
<organism evidence="2 3">
    <name type="scientific">Lentzea flava</name>
    <dbReference type="NCBI Taxonomy" id="103732"/>
    <lineage>
        <taxon>Bacteria</taxon>
        <taxon>Bacillati</taxon>
        <taxon>Actinomycetota</taxon>
        <taxon>Actinomycetes</taxon>
        <taxon>Pseudonocardiales</taxon>
        <taxon>Pseudonocardiaceae</taxon>
        <taxon>Lentzea</taxon>
    </lineage>
</organism>
<evidence type="ECO:0000313" key="3">
    <source>
        <dbReference type="Proteomes" id="UP000649573"/>
    </source>
</evidence>
<evidence type="ECO:0000313" key="2">
    <source>
        <dbReference type="EMBL" id="GGU45643.1"/>
    </source>
</evidence>
<feature type="compositionally biased region" description="Basic and acidic residues" evidence="1">
    <location>
        <begin position="1"/>
        <end position="11"/>
    </location>
</feature>
<gene>
    <name evidence="2" type="ORF">GCM10010178_42600</name>
</gene>
<name>A0ABQ2UMZ9_9PSEU</name>
<dbReference type="EMBL" id="BMRE01000018">
    <property type="protein sequence ID" value="GGU45643.1"/>
    <property type="molecule type" value="Genomic_DNA"/>
</dbReference>
<sequence length="95" mass="10589">MTTFRNGDRVRYTAPPGHNPAITTGTVGRVVQVLEQGKLVGVRFAGHLWAWAIPAGHLEHAHTIDPEVHHALVEELRTTKQELDELKRALRVLAE</sequence>
<protein>
    <submittedName>
        <fullName evidence="2">Uncharacterized protein</fullName>
    </submittedName>
</protein>
<accession>A0ABQ2UMZ9</accession>
<evidence type="ECO:0000256" key="1">
    <source>
        <dbReference type="SAM" id="MobiDB-lite"/>
    </source>
</evidence>
<feature type="region of interest" description="Disordered" evidence="1">
    <location>
        <begin position="1"/>
        <end position="20"/>
    </location>
</feature>
<dbReference type="RefSeq" id="WP_189255455.1">
    <property type="nucleotide sequence ID" value="NZ_BMRE01000018.1"/>
</dbReference>
<comment type="caution">
    <text evidence="2">The sequence shown here is derived from an EMBL/GenBank/DDBJ whole genome shotgun (WGS) entry which is preliminary data.</text>
</comment>
<reference evidence="3" key="1">
    <citation type="journal article" date="2019" name="Int. J. Syst. Evol. Microbiol.">
        <title>The Global Catalogue of Microorganisms (GCM) 10K type strain sequencing project: providing services to taxonomists for standard genome sequencing and annotation.</title>
        <authorList>
            <consortium name="The Broad Institute Genomics Platform"/>
            <consortium name="The Broad Institute Genome Sequencing Center for Infectious Disease"/>
            <person name="Wu L."/>
            <person name="Ma J."/>
        </authorList>
    </citation>
    <scope>NUCLEOTIDE SEQUENCE [LARGE SCALE GENOMIC DNA]</scope>
    <source>
        <strain evidence="3">JCM 3296</strain>
    </source>
</reference>
<dbReference type="Proteomes" id="UP000649573">
    <property type="component" value="Unassembled WGS sequence"/>
</dbReference>